<dbReference type="GO" id="GO:0015666">
    <property type="term" value="F:restriction endodeoxyribonuclease activity"/>
    <property type="evidence" value="ECO:0007669"/>
    <property type="project" value="TreeGrafter"/>
</dbReference>
<dbReference type="RefSeq" id="WP_245438409.1">
    <property type="nucleotide sequence ID" value="NZ_JACHXH010000004.1"/>
</dbReference>
<dbReference type="InterPro" id="IPR007560">
    <property type="entry name" value="Restrct_endonuc_IV_Mrr"/>
</dbReference>
<dbReference type="GO" id="GO:0003677">
    <property type="term" value="F:DNA binding"/>
    <property type="evidence" value="ECO:0007669"/>
    <property type="project" value="InterPro"/>
</dbReference>
<dbReference type="InterPro" id="IPR011335">
    <property type="entry name" value="Restrct_endonuc-II-like"/>
</dbReference>
<organism evidence="2 3">
    <name type="scientific">Rhizobium pisi</name>
    <dbReference type="NCBI Taxonomy" id="574561"/>
    <lineage>
        <taxon>Bacteria</taxon>
        <taxon>Pseudomonadati</taxon>
        <taxon>Pseudomonadota</taxon>
        <taxon>Alphaproteobacteria</taxon>
        <taxon>Hyphomicrobiales</taxon>
        <taxon>Rhizobiaceae</taxon>
        <taxon>Rhizobium/Agrobacterium group</taxon>
        <taxon>Rhizobium</taxon>
    </lineage>
</organism>
<gene>
    <name evidence="2" type="ORF">FHS26_001354</name>
</gene>
<sequence>MYLVHKGMWMTKSWMVRAERNGRLFDAFKEKAVVAIGWPALGDLSQAKSRKAISDALGKVYAGAKPQSQAMAAGQLHRFVNEMAPGDMVVTYDPSRRVYLVGEISSAYRHDTSIDPEDTQVRSARWHGEVSRDLLSVESRNSLGSISTLFRLSNEVAAELKKALSGNISPPTDITAPIGEAAEDDVFENMASRAHEFIKDKVNALSWEEMQELVAGLLRSLGYKTRVSEVGPDRGKDIVASPDGFGFEAPRIVVEVKHRKGAMGAPEVRSFLGGRHPQDKGLYVSTGGFTREARYEAERANIPTALMDLDDLVKSLLEQYDKLDLETQQLIPLKRIFIPAWS</sequence>
<dbReference type="InterPro" id="IPR052906">
    <property type="entry name" value="Type_IV_Methyl-Rstrct_Enzyme"/>
</dbReference>
<dbReference type="Proteomes" id="UP000518315">
    <property type="component" value="Unassembled WGS sequence"/>
</dbReference>
<feature type="domain" description="Restriction endonuclease type IV Mrr" evidence="1">
    <location>
        <begin position="203"/>
        <end position="315"/>
    </location>
</feature>
<dbReference type="Pfam" id="PF04471">
    <property type="entry name" value="Mrr_cat"/>
    <property type="match status" value="1"/>
</dbReference>
<dbReference type="PIRSF" id="PIRSF031853">
    <property type="entry name" value="UPC031853"/>
    <property type="match status" value="1"/>
</dbReference>
<comment type="caution">
    <text evidence="2">The sequence shown here is derived from an EMBL/GenBank/DDBJ whole genome shotgun (WGS) entry which is preliminary data.</text>
</comment>
<evidence type="ECO:0000259" key="1">
    <source>
        <dbReference type="Pfam" id="PF04471"/>
    </source>
</evidence>
<name>A0A7W5FYZ4_9HYPH</name>
<protein>
    <submittedName>
        <fullName evidence="2">Restriction system protein</fullName>
    </submittedName>
</protein>
<reference evidence="2 3" key="1">
    <citation type="submission" date="2020-08" db="EMBL/GenBank/DDBJ databases">
        <title>Genomic Encyclopedia of Type Strains, Phase III (KMG-III): the genomes of soil and plant-associated and newly described type strains.</title>
        <authorList>
            <person name="Whitman W."/>
        </authorList>
    </citation>
    <scope>NUCLEOTIDE SEQUENCE [LARGE SCALE GENOMIC DNA]</scope>
    <source>
        <strain evidence="2 3">CECT 4113</strain>
    </source>
</reference>
<evidence type="ECO:0000313" key="3">
    <source>
        <dbReference type="Proteomes" id="UP000518315"/>
    </source>
</evidence>
<dbReference type="AlphaFoldDB" id="A0A7W5FYZ4"/>
<dbReference type="GO" id="GO:0009307">
    <property type="term" value="P:DNA restriction-modification system"/>
    <property type="evidence" value="ECO:0007669"/>
    <property type="project" value="InterPro"/>
</dbReference>
<dbReference type="GO" id="GO:0043590">
    <property type="term" value="C:bacterial nucleoid"/>
    <property type="evidence" value="ECO:0007669"/>
    <property type="project" value="TreeGrafter"/>
</dbReference>
<proteinExistence type="predicted"/>
<dbReference type="Gene3D" id="3.40.1350.10">
    <property type="match status" value="1"/>
</dbReference>
<dbReference type="SUPFAM" id="SSF52980">
    <property type="entry name" value="Restriction endonuclease-like"/>
    <property type="match status" value="1"/>
</dbReference>
<dbReference type="InterPro" id="IPR016984">
    <property type="entry name" value="UCP031853"/>
</dbReference>
<keyword evidence="3" id="KW-1185">Reference proteome</keyword>
<dbReference type="PANTHER" id="PTHR30015">
    <property type="entry name" value="MRR RESTRICTION SYSTEM PROTEIN"/>
    <property type="match status" value="1"/>
</dbReference>
<dbReference type="EMBL" id="JACHXH010000004">
    <property type="protein sequence ID" value="MBB3133641.1"/>
    <property type="molecule type" value="Genomic_DNA"/>
</dbReference>
<evidence type="ECO:0000313" key="2">
    <source>
        <dbReference type="EMBL" id="MBB3133641.1"/>
    </source>
</evidence>
<dbReference type="InterPro" id="IPR011856">
    <property type="entry name" value="tRNA_endonuc-like_dom_sf"/>
</dbReference>
<accession>A0A7W5FYZ4</accession>
<dbReference type="PANTHER" id="PTHR30015:SF7">
    <property type="entry name" value="TYPE IV METHYL-DIRECTED RESTRICTION ENZYME ECOKMRR"/>
    <property type="match status" value="1"/>
</dbReference>